<accession>A0A550BW71</accession>
<keyword evidence="3" id="KW-1185">Reference proteome</keyword>
<dbReference type="Proteomes" id="UP000320762">
    <property type="component" value="Unassembled WGS sequence"/>
</dbReference>
<proteinExistence type="predicted"/>
<organism evidence="2 3">
    <name type="scientific">Schizophyllum amplum</name>
    <dbReference type="NCBI Taxonomy" id="97359"/>
    <lineage>
        <taxon>Eukaryota</taxon>
        <taxon>Fungi</taxon>
        <taxon>Dikarya</taxon>
        <taxon>Basidiomycota</taxon>
        <taxon>Agaricomycotina</taxon>
        <taxon>Agaricomycetes</taxon>
        <taxon>Agaricomycetidae</taxon>
        <taxon>Agaricales</taxon>
        <taxon>Schizophyllaceae</taxon>
        <taxon>Schizophyllum</taxon>
    </lineage>
</organism>
<sequence>MGRLVSSKPETHFASAAFVVPSVCLNFLSVRGLRPLRNRRAQPSDTRYSFWGIIV</sequence>
<keyword evidence="1" id="KW-1133">Transmembrane helix</keyword>
<name>A0A550BW71_9AGAR</name>
<keyword evidence="1" id="KW-0472">Membrane</keyword>
<dbReference type="EMBL" id="VDMD01000059">
    <property type="protein sequence ID" value="TRM56802.1"/>
    <property type="molecule type" value="Genomic_DNA"/>
</dbReference>
<evidence type="ECO:0000256" key="1">
    <source>
        <dbReference type="SAM" id="Phobius"/>
    </source>
</evidence>
<dbReference type="AlphaFoldDB" id="A0A550BW71"/>
<protein>
    <submittedName>
        <fullName evidence="2">Uncharacterized protein</fullName>
    </submittedName>
</protein>
<gene>
    <name evidence="2" type="ORF">BD626DRAFT_517818</name>
</gene>
<evidence type="ECO:0000313" key="2">
    <source>
        <dbReference type="EMBL" id="TRM56802.1"/>
    </source>
</evidence>
<reference evidence="2 3" key="1">
    <citation type="journal article" date="2019" name="New Phytol.">
        <title>Comparative genomics reveals unique wood-decay strategies and fruiting body development in the Schizophyllaceae.</title>
        <authorList>
            <person name="Almasi E."/>
            <person name="Sahu N."/>
            <person name="Krizsan K."/>
            <person name="Balint B."/>
            <person name="Kovacs G.M."/>
            <person name="Kiss B."/>
            <person name="Cseklye J."/>
            <person name="Drula E."/>
            <person name="Henrissat B."/>
            <person name="Nagy I."/>
            <person name="Chovatia M."/>
            <person name="Adam C."/>
            <person name="LaButti K."/>
            <person name="Lipzen A."/>
            <person name="Riley R."/>
            <person name="Grigoriev I.V."/>
            <person name="Nagy L.G."/>
        </authorList>
    </citation>
    <scope>NUCLEOTIDE SEQUENCE [LARGE SCALE GENOMIC DNA]</scope>
    <source>
        <strain evidence="2 3">NL-1724</strain>
    </source>
</reference>
<keyword evidence="1" id="KW-0812">Transmembrane</keyword>
<evidence type="ECO:0000313" key="3">
    <source>
        <dbReference type="Proteomes" id="UP000320762"/>
    </source>
</evidence>
<feature type="transmembrane region" description="Helical" evidence="1">
    <location>
        <begin position="12"/>
        <end position="30"/>
    </location>
</feature>
<comment type="caution">
    <text evidence="2">The sequence shown here is derived from an EMBL/GenBank/DDBJ whole genome shotgun (WGS) entry which is preliminary data.</text>
</comment>